<name>A0A4S4L5P3_9AGAM</name>
<dbReference type="InterPro" id="IPR035925">
    <property type="entry name" value="BSD_dom_sf"/>
</dbReference>
<feature type="domain" description="BSD" evidence="3">
    <location>
        <begin position="506"/>
        <end position="546"/>
    </location>
</feature>
<dbReference type="InterPro" id="IPR051494">
    <property type="entry name" value="BSD_domain-containing"/>
</dbReference>
<dbReference type="SUPFAM" id="SSF140383">
    <property type="entry name" value="BSD domain-like"/>
    <property type="match status" value="1"/>
</dbReference>
<evidence type="ECO:0000256" key="2">
    <source>
        <dbReference type="SAM" id="MobiDB-lite"/>
    </source>
</evidence>
<feature type="compositionally biased region" description="Acidic residues" evidence="2">
    <location>
        <begin position="631"/>
        <end position="643"/>
    </location>
</feature>
<organism evidence="4 5">
    <name type="scientific">Bondarzewia mesenterica</name>
    <dbReference type="NCBI Taxonomy" id="1095465"/>
    <lineage>
        <taxon>Eukaryota</taxon>
        <taxon>Fungi</taxon>
        <taxon>Dikarya</taxon>
        <taxon>Basidiomycota</taxon>
        <taxon>Agaricomycotina</taxon>
        <taxon>Agaricomycetes</taxon>
        <taxon>Russulales</taxon>
        <taxon>Bondarzewiaceae</taxon>
        <taxon>Bondarzewia</taxon>
    </lineage>
</organism>
<dbReference type="SMART" id="SM01395">
    <property type="entry name" value="Tbf5"/>
    <property type="match status" value="1"/>
</dbReference>
<gene>
    <name evidence="4" type="ORF">EW146_g9561</name>
</gene>
<evidence type="ECO:0000313" key="5">
    <source>
        <dbReference type="Proteomes" id="UP000310158"/>
    </source>
</evidence>
<feature type="compositionally biased region" description="Low complexity" evidence="2">
    <location>
        <begin position="288"/>
        <end position="304"/>
    </location>
</feature>
<dbReference type="InterPro" id="IPR005607">
    <property type="entry name" value="BSD_dom"/>
</dbReference>
<accession>A0A4S4L5P3</accession>
<dbReference type="PROSITE" id="PS50858">
    <property type="entry name" value="BSD"/>
    <property type="match status" value="1"/>
</dbReference>
<dbReference type="SUPFAM" id="SSF142897">
    <property type="entry name" value="TFB5-like"/>
    <property type="match status" value="1"/>
</dbReference>
<protein>
    <recommendedName>
        <fullName evidence="1">RNA polymerase II transcription factor B subunit 5</fullName>
    </recommendedName>
</protein>
<sequence>MRAIRGVLFTCDSAVKQILLTMNEKQSFIIEDLDDYHVMVKADEEYRVRKELEAESGMTGLVSSAMSYLQPYLKLSHCAVGEWELELSFRLDINLAKAVKRVFCLVRRDWKLRIQYTPMSGKTGISHEEYKLIRAARVLSIPRHPIACVFSYIRSARDVGSDVDTSDAAEQYRIPKLRPWRTVLGIRTAVHFEVMTAVSLLEAVSHACYFFTTSRTSPASSPRASSACPLYCLLSLSETALQAARKDLGGYVLQAQREFNKLSVTPENATAGPSTSRDAPSTSEEDASASYSSTSTSASASTSTLTGNEQQPAPQGLLSRLQSSIPPDLLTTVQNTQNTLSETLRHAPERVDLSQLRSTFGNELQRMRLHSAAARGEELLRGAGDLLREAVRVVPPDAAGGSGSGTTGVMWDGTDVWTMPGLSGSETPQSDSPVVGKERSLRRSGEVTAIAMPKEALLRALRTNPEILKVDPTVEHRSSQMFETWVKAEVEEKEGGILGMEWNARIEKEMESDGTALKDMKDALVASEMTEDIFWTCYFFRVYQIEQEEIRRKALLQGPVEQEDEFSWEDDDEASSPTTTRPPLEEGQETSAETLTSSTAIPPPSPDKLSAPSPQSLTPGHASATGGAKEGEEEGDESGSDWE</sequence>
<dbReference type="GO" id="GO:0006367">
    <property type="term" value="P:transcription initiation at RNA polymerase II promoter"/>
    <property type="evidence" value="ECO:0007669"/>
    <property type="project" value="InterPro"/>
</dbReference>
<feature type="compositionally biased region" description="Polar residues" evidence="2">
    <location>
        <begin position="264"/>
        <end position="280"/>
    </location>
</feature>
<dbReference type="OrthoDB" id="73788at2759"/>
<evidence type="ECO:0000259" key="3">
    <source>
        <dbReference type="PROSITE" id="PS50858"/>
    </source>
</evidence>
<dbReference type="InterPro" id="IPR009400">
    <property type="entry name" value="TFIIH_TTDA/Tfb5"/>
</dbReference>
<dbReference type="EMBL" id="SGPL01000861">
    <property type="protein sequence ID" value="THH06597.1"/>
    <property type="molecule type" value="Genomic_DNA"/>
</dbReference>
<feature type="region of interest" description="Disordered" evidence="2">
    <location>
        <begin position="264"/>
        <end position="315"/>
    </location>
</feature>
<dbReference type="Gene3D" id="3.30.70.1220">
    <property type="entry name" value="TFB5-like"/>
    <property type="match status" value="1"/>
</dbReference>
<feature type="compositionally biased region" description="Acidic residues" evidence="2">
    <location>
        <begin position="561"/>
        <end position="574"/>
    </location>
</feature>
<comment type="caution">
    <text evidence="4">The sequence shown here is derived from an EMBL/GenBank/DDBJ whole genome shotgun (WGS) entry which is preliminary data.</text>
</comment>
<dbReference type="PANTHER" id="PTHR16019:SF5">
    <property type="entry name" value="BSD DOMAIN-CONTAINING PROTEIN 1"/>
    <property type="match status" value="1"/>
</dbReference>
<dbReference type="Pfam" id="PF06331">
    <property type="entry name" value="Tfb5"/>
    <property type="match status" value="1"/>
</dbReference>
<dbReference type="InterPro" id="IPR035935">
    <property type="entry name" value="TFB5-like_sf"/>
</dbReference>
<evidence type="ECO:0000256" key="1">
    <source>
        <dbReference type="ARBA" id="ARBA00033339"/>
    </source>
</evidence>
<dbReference type="PANTHER" id="PTHR16019">
    <property type="entry name" value="SYNAPSE-ASSOCIATED PROTEIN"/>
    <property type="match status" value="1"/>
</dbReference>
<evidence type="ECO:0000313" key="4">
    <source>
        <dbReference type="EMBL" id="THH06597.1"/>
    </source>
</evidence>
<dbReference type="Proteomes" id="UP000310158">
    <property type="component" value="Unassembled WGS sequence"/>
</dbReference>
<dbReference type="AlphaFoldDB" id="A0A4S4L5P3"/>
<dbReference type="Pfam" id="PF03909">
    <property type="entry name" value="BSD"/>
    <property type="match status" value="1"/>
</dbReference>
<reference evidence="4 5" key="1">
    <citation type="submission" date="2019-02" db="EMBL/GenBank/DDBJ databases">
        <title>Genome sequencing of the rare red list fungi Bondarzewia mesenterica.</title>
        <authorList>
            <person name="Buettner E."/>
            <person name="Kellner H."/>
        </authorList>
    </citation>
    <scope>NUCLEOTIDE SEQUENCE [LARGE SCALE GENOMIC DNA]</scope>
    <source>
        <strain evidence="4 5">DSM 108281</strain>
    </source>
</reference>
<dbReference type="GO" id="GO:0005737">
    <property type="term" value="C:cytoplasm"/>
    <property type="evidence" value="ECO:0007669"/>
    <property type="project" value="TreeGrafter"/>
</dbReference>
<dbReference type="GO" id="GO:0006289">
    <property type="term" value="P:nucleotide-excision repair"/>
    <property type="evidence" value="ECO:0007669"/>
    <property type="project" value="InterPro"/>
</dbReference>
<dbReference type="GO" id="GO:0000439">
    <property type="term" value="C:transcription factor TFIIH core complex"/>
    <property type="evidence" value="ECO:0007669"/>
    <property type="project" value="InterPro"/>
</dbReference>
<feature type="compositionally biased region" description="Low complexity" evidence="2">
    <location>
        <begin position="589"/>
        <end position="600"/>
    </location>
</feature>
<dbReference type="Gene3D" id="1.10.3970.10">
    <property type="entry name" value="BSD domain"/>
    <property type="match status" value="1"/>
</dbReference>
<feature type="region of interest" description="Disordered" evidence="2">
    <location>
        <begin position="559"/>
        <end position="643"/>
    </location>
</feature>
<proteinExistence type="predicted"/>
<keyword evidence="5" id="KW-1185">Reference proteome</keyword>